<evidence type="ECO:0000313" key="1">
    <source>
        <dbReference type="EMBL" id="EEE04551.1"/>
    </source>
</evidence>
<dbReference type="Proteomes" id="UP000004535">
    <property type="component" value="Unassembled WGS sequence"/>
</dbReference>
<dbReference type="EMBL" id="ACFC01000014">
    <property type="protein sequence ID" value="EEE04551.1"/>
    <property type="molecule type" value="Genomic_DNA"/>
</dbReference>
<proteinExistence type="predicted"/>
<organism evidence="1 2">
    <name type="scientific">Burkholderia multivorans CGD2</name>
    <dbReference type="NCBI Taxonomy" id="513052"/>
    <lineage>
        <taxon>Bacteria</taxon>
        <taxon>Pseudomonadati</taxon>
        <taxon>Pseudomonadota</taxon>
        <taxon>Betaproteobacteria</taxon>
        <taxon>Burkholderiales</taxon>
        <taxon>Burkholderiaceae</taxon>
        <taxon>Burkholderia</taxon>
        <taxon>Burkholderia cepacia complex</taxon>
    </lineage>
</organism>
<reference evidence="1 2" key="1">
    <citation type="journal article" date="2012" name="J. Bacteriol.">
        <title>Draft Genome Sequence Determination for Cystic Fibrosis and Chronic Granulomatous Disease Burkholderia multivorans Isolates.</title>
        <authorList>
            <person name="Varga J.J."/>
            <person name="Losada L."/>
            <person name="Zelazny A.M."/>
            <person name="Brinkac L."/>
            <person name="Harkins D."/>
            <person name="Radune D."/>
            <person name="Hostetler J."/>
            <person name="Sampaio E.P."/>
            <person name="Ronning C.M."/>
            <person name="Nierman W.C."/>
            <person name="Greenberg D.E."/>
            <person name="Holland S.M."/>
            <person name="Goldberg J.B."/>
        </authorList>
    </citation>
    <scope>NUCLEOTIDE SEQUENCE [LARGE SCALE GENOMIC DNA]</scope>
    <source>
        <strain evidence="1 2">CGD2</strain>
    </source>
</reference>
<accession>B9BX41</accession>
<dbReference type="AlphaFoldDB" id="B9BX41"/>
<gene>
    <name evidence="1" type="ORF">BURMUCGD2_2460</name>
</gene>
<sequence>MTASRRMRRPVGCCAIAGAQQLELSAEAHVLIAELKGLL</sequence>
<evidence type="ECO:0000313" key="2">
    <source>
        <dbReference type="Proteomes" id="UP000004535"/>
    </source>
</evidence>
<protein>
    <submittedName>
        <fullName evidence="1">Uncharacterized protein</fullName>
    </submittedName>
</protein>
<comment type="caution">
    <text evidence="1">The sequence shown here is derived from an EMBL/GenBank/DDBJ whole genome shotgun (WGS) entry which is preliminary data.</text>
</comment>
<name>B9BX41_9BURK</name>